<evidence type="ECO:0000256" key="13">
    <source>
        <dbReference type="SAM" id="MobiDB-lite"/>
    </source>
</evidence>
<keyword evidence="9" id="KW-0539">Nucleus</keyword>
<evidence type="ECO:0000256" key="2">
    <source>
        <dbReference type="ARBA" id="ARBA00004496"/>
    </source>
</evidence>
<keyword evidence="8 12" id="KW-0733">Signal recognition particle</keyword>
<dbReference type="STRING" id="1257118.L8HKJ5"/>
<feature type="compositionally biased region" description="Polar residues" evidence="13">
    <location>
        <begin position="1"/>
        <end position="15"/>
    </location>
</feature>
<dbReference type="Proteomes" id="UP000011083">
    <property type="component" value="Unassembled WGS sequence"/>
</dbReference>
<dbReference type="GO" id="GO:0030942">
    <property type="term" value="F:endoplasmic reticulum signal peptide binding"/>
    <property type="evidence" value="ECO:0007669"/>
    <property type="project" value="InterPro"/>
</dbReference>
<dbReference type="CDD" id="cd15481">
    <property type="entry name" value="SRP68-RBD"/>
    <property type="match status" value="1"/>
</dbReference>
<feature type="compositionally biased region" description="Polar residues" evidence="13">
    <location>
        <begin position="502"/>
        <end position="511"/>
    </location>
</feature>
<sequence length="590" mass="67145">MEANKSSSTQDQAVATTPAVEQTKPATPKHEFSIDLLNMTKAAQIQHGLRHGDYARYRQYCARRLTRLRKTLGFTHGKGRFTQKRLNVQQVTQQKHLLLPLMSAERSWSLAMELKEQQDNPRARFHMLRRLKKAVKSCNELVALCAETADDKTKLEAEAYASWMTGNLRLEEEDWAQALDSFTRARTIYDNLSKVGDADTQETFKVRVQEIDPTIRFCNYNLSQGEDLSGIRGTAAAQGASSDVLLQAKLDKVLTDLRKKQGEAMREVTWNGKTVPIKNDKLRELVLSAQDNIFEIEKLDSLEAKLELYDKTFIIYNDALNILRDELRQFQGSKKNVKTESQESDLRFLFDFVSHTKLSRTVDRNLLLVSSLTGKAETKDPKQRTPGPKEIIKLYDTIIQNVNEMSELRDSEDEEYHKSIAAKLLTFKAFRCFYVAHSYYNASKWPETLALLQRTIDYTKSALDHHDKCSPPSTEDIKSLKVLQGRVKGKRAASQAKAFAESQPQAETQTDAAGDKEKTTKEGQAVLNLDAFDLDPRRVKEGNLIDFPPDFEAIPCKPVLFDLALSAVEFPDLSERRKTKAKGFFGFWRS</sequence>
<evidence type="ECO:0000256" key="3">
    <source>
        <dbReference type="ARBA" id="ARBA00004604"/>
    </source>
</evidence>
<comment type="function">
    <text evidence="12">Component of the signal recognition particle (SRP) complex, a ribonucleoprotein complex that mediates the cotranslational targeting of secretory and membrane proteins to the endoplasmic reticulum (ER). The SRP complex interacts with the signal sequence in nascent secretory and membrane proteins and directs them to the membrane of the ER.</text>
</comment>
<gene>
    <name evidence="14" type="ORF">ACA1_018770</name>
</gene>
<evidence type="ECO:0000256" key="4">
    <source>
        <dbReference type="ARBA" id="ARBA00009352"/>
    </source>
</evidence>
<dbReference type="GO" id="GO:0005783">
    <property type="term" value="C:endoplasmic reticulum"/>
    <property type="evidence" value="ECO:0007669"/>
    <property type="project" value="UniProtKB-SubCell"/>
</dbReference>
<dbReference type="GO" id="GO:0005829">
    <property type="term" value="C:cytosol"/>
    <property type="evidence" value="ECO:0007669"/>
    <property type="project" value="UniProtKB-ARBA"/>
</dbReference>
<reference evidence="14 15" key="1">
    <citation type="journal article" date="2013" name="Genome Biol.">
        <title>Genome of Acanthamoeba castellanii highlights extensive lateral gene transfer and early evolution of tyrosine kinase signaling.</title>
        <authorList>
            <person name="Clarke M."/>
            <person name="Lohan A.J."/>
            <person name="Liu B."/>
            <person name="Lagkouvardos I."/>
            <person name="Roy S."/>
            <person name="Zafar N."/>
            <person name="Bertelli C."/>
            <person name="Schilde C."/>
            <person name="Kianianmomeni A."/>
            <person name="Burglin T.R."/>
            <person name="Frech C."/>
            <person name="Turcotte B."/>
            <person name="Kopec K.O."/>
            <person name="Synnott J.M."/>
            <person name="Choo C."/>
            <person name="Paponov I."/>
            <person name="Finkler A."/>
            <person name="Soon Heng Tan C."/>
            <person name="Hutchins A.P."/>
            <person name="Weinmeier T."/>
            <person name="Rattei T."/>
            <person name="Chu J.S."/>
            <person name="Gimenez G."/>
            <person name="Irimia M."/>
            <person name="Rigden D.J."/>
            <person name="Fitzpatrick D.A."/>
            <person name="Lorenzo-Morales J."/>
            <person name="Bateman A."/>
            <person name="Chiu C.H."/>
            <person name="Tang P."/>
            <person name="Hegemann P."/>
            <person name="Fromm H."/>
            <person name="Raoult D."/>
            <person name="Greub G."/>
            <person name="Miranda-Saavedra D."/>
            <person name="Chen N."/>
            <person name="Nash P."/>
            <person name="Ginger M.L."/>
            <person name="Horn M."/>
            <person name="Schaap P."/>
            <person name="Caler L."/>
            <person name="Loftus B."/>
        </authorList>
    </citation>
    <scope>NUCLEOTIDE SEQUENCE [LARGE SCALE GENOMIC DNA]</scope>
    <source>
        <strain evidence="14 15">Neff</strain>
    </source>
</reference>
<dbReference type="GeneID" id="14926805"/>
<name>L8HKJ5_ACACF</name>
<dbReference type="FunFam" id="1.10.3450.40:FF:000001">
    <property type="entry name" value="Signal recognition particle subunit SRP68"/>
    <property type="match status" value="1"/>
</dbReference>
<dbReference type="GO" id="GO:0005047">
    <property type="term" value="F:signal recognition particle binding"/>
    <property type="evidence" value="ECO:0007669"/>
    <property type="project" value="InterPro"/>
</dbReference>
<keyword evidence="10 12" id="KW-0687">Ribonucleoprotein</keyword>
<dbReference type="VEuPathDB" id="AmoebaDB:ACA1_018770"/>
<dbReference type="EMBL" id="KB007791">
    <property type="protein sequence ID" value="ELR25735.1"/>
    <property type="molecule type" value="Genomic_DNA"/>
</dbReference>
<evidence type="ECO:0000313" key="15">
    <source>
        <dbReference type="Proteomes" id="UP000011083"/>
    </source>
</evidence>
<keyword evidence="7 12" id="KW-0694">RNA-binding</keyword>
<dbReference type="KEGG" id="acan:ACA1_018770"/>
<dbReference type="PANTHER" id="PTHR12860">
    <property type="entry name" value="SIGNAL RECOGNITION PARTICLE 68 KDA PROTEIN"/>
    <property type="match status" value="1"/>
</dbReference>
<dbReference type="InterPro" id="IPR038253">
    <property type="entry name" value="SRP68_N_sf"/>
</dbReference>
<evidence type="ECO:0000256" key="12">
    <source>
        <dbReference type="PIRNR" id="PIRNR038995"/>
    </source>
</evidence>
<evidence type="ECO:0000313" key="14">
    <source>
        <dbReference type="EMBL" id="ELR25735.1"/>
    </source>
</evidence>
<proteinExistence type="inferred from homology"/>
<evidence type="ECO:0000256" key="1">
    <source>
        <dbReference type="ARBA" id="ARBA00004240"/>
    </source>
</evidence>
<evidence type="ECO:0000256" key="8">
    <source>
        <dbReference type="ARBA" id="ARBA00023135"/>
    </source>
</evidence>
<dbReference type="GO" id="GO:0005730">
    <property type="term" value="C:nucleolus"/>
    <property type="evidence" value="ECO:0007669"/>
    <property type="project" value="UniProtKB-SubCell"/>
</dbReference>
<comment type="similarity">
    <text evidence="4 12">Belongs to the SRP68 family.</text>
</comment>
<comment type="subcellular location">
    <subcellularLocation>
        <location evidence="2 12">Cytoplasm</location>
    </subcellularLocation>
    <subcellularLocation>
        <location evidence="1">Endoplasmic reticulum</location>
    </subcellularLocation>
    <subcellularLocation>
        <location evidence="3">Nucleus</location>
        <location evidence="3">Nucleolus</location>
    </subcellularLocation>
</comment>
<dbReference type="OrthoDB" id="10255118at2759"/>
<dbReference type="AlphaFoldDB" id="L8HKJ5"/>
<dbReference type="OMA" id="DERFIHI"/>
<feature type="region of interest" description="Disordered" evidence="13">
    <location>
        <begin position="1"/>
        <end position="28"/>
    </location>
</feature>
<dbReference type="GO" id="GO:0008312">
    <property type="term" value="F:7S RNA binding"/>
    <property type="evidence" value="ECO:0007669"/>
    <property type="project" value="InterPro"/>
</dbReference>
<evidence type="ECO:0000256" key="11">
    <source>
        <dbReference type="ARBA" id="ARBA00029498"/>
    </source>
</evidence>
<feature type="region of interest" description="Disordered" evidence="13">
    <location>
        <begin position="494"/>
        <end position="520"/>
    </location>
</feature>
<accession>L8HKJ5</accession>
<evidence type="ECO:0000256" key="9">
    <source>
        <dbReference type="ARBA" id="ARBA00023242"/>
    </source>
</evidence>
<dbReference type="RefSeq" id="XP_004358299.1">
    <property type="nucleotide sequence ID" value="XM_004358242.1"/>
</dbReference>
<keyword evidence="6" id="KW-0256">Endoplasmic reticulum</keyword>
<evidence type="ECO:0000256" key="6">
    <source>
        <dbReference type="ARBA" id="ARBA00022824"/>
    </source>
</evidence>
<evidence type="ECO:0000256" key="10">
    <source>
        <dbReference type="ARBA" id="ARBA00023274"/>
    </source>
</evidence>
<keyword evidence="15" id="KW-1185">Reference proteome</keyword>
<keyword evidence="5 12" id="KW-0963">Cytoplasm</keyword>
<dbReference type="Pfam" id="PF16969">
    <property type="entry name" value="SRP68"/>
    <property type="match status" value="1"/>
</dbReference>
<dbReference type="PANTHER" id="PTHR12860:SF0">
    <property type="entry name" value="SIGNAL RECOGNITION PARTICLE SUBUNIT SRP68"/>
    <property type="match status" value="1"/>
</dbReference>
<evidence type="ECO:0000256" key="7">
    <source>
        <dbReference type="ARBA" id="ARBA00022884"/>
    </source>
</evidence>
<organism evidence="14 15">
    <name type="scientific">Acanthamoeba castellanii (strain ATCC 30010 / Neff)</name>
    <dbReference type="NCBI Taxonomy" id="1257118"/>
    <lineage>
        <taxon>Eukaryota</taxon>
        <taxon>Amoebozoa</taxon>
        <taxon>Discosea</taxon>
        <taxon>Longamoebia</taxon>
        <taxon>Centramoebida</taxon>
        <taxon>Acanthamoebidae</taxon>
        <taxon>Acanthamoeba</taxon>
    </lineage>
</organism>
<dbReference type="InterPro" id="IPR034652">
    <property type="entry name" value="SRP68-RBD"/>
</dbReference>
<evidence type="ECO:0000256" key="5">
    <source>
        <dbReference type="ARBA" id="ARBA00022490"/>
    </source>
</evidence>
<dbReference type="PIRSF" id="PIRSF038995">
    <property type="entry name" value="SRP68"/>
    <property type="match status" value="1"/>
</dbReference>
<dbReference type="InterPro" id="IPR026258">
    <property type="entry name" value="SRP68"/>
</dbReference>
<dbReference type="GO" id="GO:0005786">
    <property type="term" value="C:signal recognition particle, endoplasmic reticulum targeting"/>
    <property type="evidence" value="ECO:0007669"/>
    <property type="project" value="UniProtKB-KW"/>
</dbReference>
<dbReference type="Gene3D" id="1.10.3450.40">
    <property type="entry name" value="Signal recognition particle, SRP68 subunit, RNA-binding domain"/>
    <property type="match status" value="1"/>
</dbReference>
<dbReference type="GO" id="GO:0006614">
    <property type="term" value="P:SRP-dependent cotranslational protein targeting to membrane"/>
    <property type="evidence" value="ECO:0007669"/>
    <property type="project" value="InterPro"/>
</dbReference>
<protein>
    <recommendedName>
        <fullName evidence="11 12">Signal recognition particle subunit SRP68</fullName>
        <shortName evidence="12">SRP68</shortName>
    </recommendedName>
</protein>